<evidence type="ECO:0000313" key="3">
    <source>
        <dbReference type="Proteomes" id="UP000238322"/>
    </source>
</evidence>
<accession>A0A2S8FQA1</accession>
<evidence type="ECO:0000256" key="1">
    <source>
        <dbReference type="SAM" id="Phobius"/>
    </source>
</evidence>
<comment type="caution">
    <text evidence="2">The sequence shown here is derived from an EMBL/GenBank/DDBJ whole genome shotgun (WGS) entry which is preliminary data.</text>
</comment>
<name>A0A2S8FQA1_9BACT</name>
<feature type="transmembrane region" description="Helical" evidence="1">
    <location>
        <begin position="20"/>
        <end position="46"/>
    </location>
</feature>
<dbReference type="AlphaFoldDB" id="A0A2S8FQA1"/>
<dbReference type="Proteomes" id="UP000238322">
    <property type="component" value="Unassembled WGS sequence"/>
</dbReference>
<dbReference type="EMBL" id="PUHY01000010">
    <property type="protein sequence ID" value="PQO34337.1"/>
    <property type="molecule type" value="Genomic_DNA"/>
</dbReference>
<protein>
    <submittedName>
        <fullName evidence="2">Uncharacterized protein</fullName>
    </submittedName>
</protein>
<dbReference type="RefSeq" id="WP_105330067.1">
    <property type="nucleotide sequence ID" value="NZ_PUHY01000010.1"/>
</dbReference>
<keyword evidence="1" id="KW-0472">Membrane</keyword>
<keyword evidence="1" id="KW-1133">Transmembrane helix</keyword>
<sequence>MRATSFGPRCWAWRAPRPEIFLFLLALCLITLAAIFLVAGIFLFVVHTPDHPAQPIADSRPGELATRDRSGNAQLDVVKNLFRCLRG</sequence>
<keyword evidence="1" id="KW-0812">Transmembrane</keyword>
<proteinExistence type="predicted"/>
<evidence type="ECO:0000313" key="2">
    <source>
        <dbReference type="EMBL" id="PQO34337.1"/>
    </source>
</evidence>
<gene>
    <name evidence="2" type="ORF">C5Y83_12470</name>
</gene>
<reference evidence="2 3" key="1">
    <citation type="submission" date="2018-02" db="EMBL/GenBank/DDBJ databases">
        <title>Comparative genomes isolates from brazilian mangrove.</title>
        <authorList>
            <person name="Araujo J.E."/>
            <person name="Taketani R.G."/>
            <person name="Silva M.C.P."/>
            <person name="Loureco M.V."/>
            <person name="Andreote F.D."/>
        </authorList>
    </citation>
    <scope>NUCLEOTIDE SEQUENCE [LARGE SCALE GENOMIC DNA]</scope>
    <source>
        <strain evidence="2 3">Hex-1 MGV</strain>
    </source>
</reference>
<organism evidence="2 3">
    <name type="scientific">Blastopirellula marina</name>
    <dbReference type="NCBI Taxonomy" id="124"/>
    <lineage>
        <taxon>Bacteria</taxon>
        <taxon>Pseudomonadati</taxon>
        <taxon>Planctomycetota</taxon>
        <taxon>Planctomycetia</taxon>
        <taxon>Pirellulales</taxon>
        <taxon>Pirellulaceae</taxon>
        <taxon>Blastopirellula</taxon>
    </lineage>
</organism>